<dbReference type="SMART" id="SM00052">
    <property type="entry name" value="EAL"/>
    <property type="match status" value="1"/>
</dbReference>
<dbReference type="InterPro" id="IPR001633">
    <property type="entry name" value="EAL_dom"/>
</dbReference>
<dbReference type="SUPFAM" id="SSF55073">
    <property type="entry name" value="Nucleotide cyclase"/>
    <property type="match status" value="1"/>
</dbReference>
<evidence type="ECO:0008006" key="3">
    <source>
        <dbReference type="Google" id="ProtNLM"/>
    </source>
</evidence>
<dbReference type="InterPro" id="IPR000160">
    <property type="entry name" value="GGDEF_dom"/>
</dbReference>
<dbReference type="SUPFAM" id="SSF141868">
    <property type="entry name" value="EAL domain-like"/>
    <property type="match status" value="1"/>
</dbReference>
<dbReference type="PROSITE" id="PS50883">
    <property type="entry name" value="EAL"/>
    <property type="match status" value="1"/>
</dbReference>
<dbReference type="RefSeq" id="WP_176238929.1">
    <property type="nucleotide sequence ID" value="NZ_AP024412.1"/>
</dbReference>
<dbReference type="PROSITE" id="PS50887">
    <property type="entry name" value="GGDEF"/>
    <property type="match status" value="1"/>
</dbReference>
<reference evidence="1" key="1">
    <citation type="submission" date="2021-01" db="EMBL/GenBank/DDBJ databases">
        <title>Draft genome sequence of Acholeplasmataceae bacterium strain Mahy22.</title>
        <authorList>
            <person name="Watanabe M."/>
            <person name="Kojima H."/>
            <person name="Fukui M."/>
        </authorList>
    </citation>
    <scope>NUCLEOTIDE SEQUENCE</scope>
    <source>
        <strain evidence="1">Mahy22</strain>
    </source>
</reference>
<evidence type="ECO:0000313" key="1">
    <source>
        <dbReference type="EMBL" id="BCR36249.1"/>
    </source>
</evidence>
<gene>
    <name evidence="1" type="ORF">MPAN_011420</name>
</gene>
<dbReference type="PANTHER" id="PTHR33121:SF71">
    <property type="entry name" value="OXYGEN SENSOR PROTEIN DOSP"/>
    <property type="match status" value="1"/>
</dbReference>
<dbReference type="InterPro" id="IPR043128">
    <property type="entry name" value="Rev_trsase/Diguanyl_cyclase"/>
</dbReference>
<dbReference type="SMART" id="SM00267">
    <property type="entry name" value="GGDEF"/>
    <property type="match status" value="1"/>
</dbReference>
<dbReference type="InterPro" id="IPR029787">
    <property type="entry name" value="Nucleotide_cyclase"/>
</dbReference>
<keyword evidence="2" id="KW-1185">Reference proteome</keyword>
<name>A0A7U9TK10_9MOLU</name>
<dbReference type="CDD" id="cd01948">
    <property type="entry name" value="EAL"/>
    <property type="match status" value="1"/>
</dbReference>
<dbReference type="PANTHER" id="PTHR33121">
    <property type="entry name" value="CYCLIC DI-GMP PHOSPHODIESTERASE PDEF"/>
    <property type="match status" value="1"/>
</dbReference>
<proteinExistence type="predicted"/>
<dbReference type="Gene3D" id="3.30.70.270">
    <property type="match status" value="1"/>
</dbReference>
<dbReference type="InterPro" id="IPR035919">
    <property type="entry name" value="EAL_sf"/>
</dbReference>
<dbReference type="AlphaFoldDB" id="A0A7U9TK10"/>
<organism evidence="1 2">
    <name type="scientific">Mariniplasma anaerobium</name>
    <dbReference type="NCBI Taxonomy" id="2735436"/>
    <lineage>
        <taxon>Bacteria</taxon>
        <taxon>Bacillati</taxon>
        <taxon>Mycoplasmatota</taxon>
        <taxon>Mollicutes</taxon>
        <taxon>Acholeplasmatales</taxon>
        <taxon>Acholeplasmataceae</taxon>
        <taxon>Mariniplasma</taxon>
    </lineage>
</organism>
<dbReference type="Pfam" id="PF00990">
    <property type="entry name" value="GGDEF"/>
    <property type="match status" value="1"/>
</dbReference>
<dbReference type="InterPro" id="IPR050706">
    <property type="entry name" value="Cyclic-di-GMP_PDE-like"/>
</dbReference>
<dbReference type="Proteomes" id="UP000620133">
    <property type="component" value="Chromosome"/>
</dbReference>
<accession>A0A7U9TK10</accession>
<dbReference type="Pfam" id="PF00563">
    <property type="entry name" value="EAL"/>
    <property type="match status" value="1"/>
</dbReference>
<dbReference type="EMBL" id="AP024412">
    <property type="protein sequence ID" value="BCR36249.1"/>
    <property type="molecule type" value="Genomic_DNA"/>
</dbReference>
<sequence>MNMFRIYEIDPVLTYVLFLIIIAVLVVFIYFLARSFFKERKRIMEERALTIEGVLTRSEIHSVIASYIARSSKETQFSLIYIDLDKFTDFVNAFGKSESEKIIEKIIKNIENVLPKGVKISRMQNDEFLIFLTMDFDRTEAVDMANKIKAALAKPIRLFGDTMISATASIAIAFYPIHGSNLKDLLSSMQIATYIIKKGGGDNIRVYSEEMSDQGGEHVEYYYQIKHAIQHKEFQLYYHPMINTKTKDIYGVEALIRWNHPEHGLLSPFKFLGIMEQSGDVHWIGLWGLETLIKTYQELNQVFPKKDIKFSMNLSPKQLMNQSLPGDFQKILKKYRMNAEHIILEIIEFAVFEKQENIFNNLKLFKEMGFKIAIDGFGLDYQTLSKVEKMDIDIIKLDNEFLKESEAYMKAKFATLLIDFAHKNEYEIISEMIETKEMMEESKNYDIHIMQGFYFTKPLSAEALRGYIGTDAWNNQL</sequence>
<dbReference type="KEGG" id="manr:MPAN_011420"/>
<protein>
    <recommendedName>
        <fullName evidence="3">Bifunctional diguanylate cyclase/phosphodiesterase</fullName>
    </recommendedName>
</protein>
<dbReference type="NCBIfam" id="TIGR00254">
    <property type="entry name" value="GGDEF"/>
    <property type="match status" value="1"/>
</dbReference>
<dbReference type="GO" id="GO:0071111">
    <property type="term" value="F:cyclic-guanylate-specific phosphodiesterase activity"/>
    <property type="evidence" value="ECO:0007669"/>
    <property type="project" value="InterPro"/>
</dbReference>
<evidence type="ECO:0000313" key="2">
    <source>
        <dbReference type="Proteomes" id="UP000620133"/>
    </source>
</evidence>
<dbReference type="Gene3D" id="3.20.20.450">
    <property type="entry name" value="EAL domain"/>
    <property type="match status" value="1"/>
</dbReference>